<name>A0ABX8HJS5_9PSED</name>
<keyword evidence="1" id="KW-0472">Membrane</keyword>
<sequence>MRITFLSHQPLFKIVLCSLAMLGSPLASAQDNPADFASHTPLKLNGGGPWYRIELPLTVQLNSRQSALGDLRVFNSEGQAQAYSLAYDPIQPRQEPAPVSVKWFPLYNSADAADSTPKIRVERSASGTLVEVQPQGAIEAGEEVLRGWLLDTSAIKQPLKQLILDWSTEREGFQRFSIEASDDLQHWQAWGEGQVARLSFANDVVQQRQVNLPGRKARYLRLLWNTPDSAPTLTSAQLLSVSSDTPQVPLTWSQPLEGSLEKPGTYLWQLPAALPVERLKLDIAQANSLAPGTLYGRPDSKSTWQTLGNGLLYRLTQNGQDVIQDEIQASGTVVRQLKLEVDERGGGLGSQPPSLRFAVQAPQVVFLARGNGPFSLAIGNPSAKPANLPLATLIPDNNARKMSSLSSAEPLNEPVRLAQAAESSIDWKRIGLWAVLVLGVALLGWMALSTLRTSPKS</sequence>
<evidence type="ECO:0000313" key="4">
    <source>
        <dbReference type="Proteomes" id="UP000683401"/>
    </source>
</evidence>
<dbReference type="Pfam" id="PF13163">
    <property type="entry name" value="DUF3999"/>
    <property type="match status" value="1"/>
</dbReference>
<keyword evidence="4" id="KW-1185">Reference proteome</keyword>
<dbReference type="Proteomes" id="UP000683401">
    <property type="component" value="Chromosome"/>
</dbReference>
<feature type="chain" id="PRO_5045148183" evidence="2">
    <location>
        <begin position="30"/>
        <end position="457"/>
    </location>
</feature>
<protein>
    <submittedName>
        <fullName evidence="3">DUF3999 domain-containing protein</fullName>
    </submittedName>
</protein>
<evidence type="ECO:0000256" key="2">
    <source>
        <dbReference type="SAM" id="SignalP"/>
    </source>
</evidence>
<dbReference type="EMBL" id="CP076668">
    <property type="protein sequence ID" value="QWU80976.1"/>
    <property type="molecule type" value="Genomic_DNA"/>
</dbReference>
<organism evidence="3 4">
    <name type="scientific">Pseudomonas lijiangensis</name>
    <dbReference type="NCBI Taxonomy" id="2995658"/>
    <lineage>
        <taxon>Bacteria</taxon>
        <taxon>Pseudomonadati</taxon>
        <taxon>Pseudomonadota</taxon>
        <taxon>Gammaproteobacteria</taxon>
        <taxon>Pseudomonadales</taxon>
        <taxon>Pseudomonadaceae</taxon>
        <taxon>Pseudomonas</taxon>
    </lineage>
</organism>
<keyword evidence="1" id="KW-0812">Transmembrane</keyword>
<proteinExistence type="predicted"/>
<feature type="signal peptide" evidence="2">
    <location>
        <begin position="1"/>
        <end position="29"/>
    </location>
</feature>
<accession>A0ABX8HJS5</accession>
<gene>
    <name evidence="3" type="ORF">KQP88_12850</name>
</gene>
<reference evidence="4" key="1">
    <citation type="submission" date="2021-06" db="EMBL/GenBank/DDBJ databases">
        <title>Identification of Pseudomonas cichorii causing bacterial leaf black spot of flue-cured tobacco, a new disease in China.</title>
        <authorList>
            <person name="Lu C.-H."/>
        </authorList>
    </citation>
    <scope>NUCLEOTIDE SEQUENCE [LARGE SCALE GENOMIC DNA]</scope>
    <source>
        <strain evidence="4">LJ2</strain>
    </source>
</reference>
<evidence type="ECO:0000256" key="1">
    <source>
        <dbReference type="SAM" id="Phobius"/>
    </source>
</evidence>
<keyword evidence="2" id="KW-0732">Signal</keyword>
<evidence type="ECO:0000313" key="3">
    <source>
        <dbReference type="EMBL" id="QWU80976.1"/>
    </source>
</evidence>
<feature type="transmembrane region" description="Helical" evidence="1">
    <location>
        <begin position="430"/>
        <end position="448"/>
    </location>
</feature>
<dbReference type="InterPro" id="IPR025060">
    <property type="entry name" value="DUF3999"/>
</dbReference>
<keyword evidence="1" id="KW-1133">Transmembrane helix</keyword>